<evidence type="ECO:0000256" key="6">
    <source>
        <dbReference type="SAM" id="Phobius"/>
    </source>
</evidence>
<comment type="subcellular location">
    <subcellularLocation>
        <location evidence="1">Cell membrane</location>
        <topology evidence="1">Multi-pass membrane protein</topology>
    </subcellularLocation>
</comment>
<organism evidence="7 8">
    <name type="scientific">Rubrivivax rivuli</name>
    <dbReference type="NCBI Taxonomy" id="1862385"/>
    <lineage>
        <taxon>Bacteria</taxon>
        <taxon>Pseudomonadati</taxon>
        <taxon>Pseudomonadota</taxon>
        <taxon>Betaproteobacteria</taxon>
        <taxon>Burkholderiales</taxon>
        <taxon>Sphaerotilaceae</taxon>
        <taxon>Rubrivivax</taxon>
    </lineage>
</organism>
<proteinExistence type="predicted"/>
<gene>
    <name evidence="7" type="ORF">EOE66_03505</name>
</gene>
<evidence type="ECO:0000256" key="4">
    <source>
        <dbReference type="ARBA" id="ARBA00022989"/>
    </source>
</evidence>
<dbReference type="PANTHER" id="PTHR33931">
    <property type="entry name" value="HOLIN-LIKE PROTEIN CIDA-RELATED"/>
    <property type="match status" value="1"/>
</dbReference>
<evidence type="ECO:0000256" key="2">
    <source>
        <dbReference type="ARBA" id="ARBA00022475"/>
    </source>
</evidence>
<evidence type="ECO:0000313" key="8">
    <source>
        <dbReference type="Proteomes" id="UP000285575"/>
    </source>
</evidence>
<feature type="transmembrane region" description="Helical" evidence="6">
    <location>
        <begin position="87"/>
        <end position="106"/>
    </location>
</feature>
<dbReference type="Pfam" id="PF03788">
    <property type="entry name" value="LrgA"/>
    <property type="match status" value="1"/>
</dbReference>
<reference evidence="7 8" key="1">
    <citation type="submission" date="2019-01" db="EMBL/GenBank/DDBJ databases">
        <authorList>
            <person name="Chen W.-M."/>
        </authorList>
    </citation>
    <scope>NUCLEOTIDE SEQUENCE [LARGE SCALE GENOMIC DNA]</scope>
    <source>
        <strain evidence="7 8">KYPY4</strain>
    </source>
</reference>
<dbReference type="RefSeq" id="WP_128227269.1">
    <property type="nucleotide sequence ID" value="NZ_SACR01000001.1"/>
</dbReference>
<dbReference type="AlphaFoldDB" id="A0A437RS99"/>
<evidence type="ECO:0000313" key="7">
    <source>
        <dbReference type="EMBL" id="RVU49635.1"/>
    </source>
</evidence>
<dbReference type="Proteomes" id="UP000285575">
    <property type="component" value="Unassembled WGS sequence"/>
</dbReference>
<keyword evidence="8" id="KW-1185">Reference proteome</keyword>
<keyword evidence="5 6" id="KW-0472">Membrane</keyword>
<keyword evidence="3 6" id="KW-0812">Transmembrane</keyword>
<dbReference type="EMBL" id="SACR01000001">
    <property type="protein sequence ID" value="RVU49635.1"/>
    <property type="molecule type" value="Genomic_DNA"/>
</dbReference>
<sequence length="124" mass="12727">MDALKGLTLLLLCQSAGEALARLLGLPLPGPVLGLLLMAALLQWAPVRGPVEAAATPLLQHLSLLFVPVGVGVIAHLGLITQYGARMALALALSTWIGLAVTALVLQKLWPRDDAPAADGEAAA</sequence>
<keyword evidence="2" id="KW-1003">Cell membrane</keyword>
<keyword evidence="4 6" id="KW-1133">Transmembrane helix</keyword>
<dbReference type="PANTHER" id="PTHR33931:SF2">
    <property type="entry name" value="HOLIN-LIKE PROTEIN CIDA"/>
    <property type="match status" value="1"/>
</dbReference>
<name>A0A437RS99_9BURK</name>
<accession>A0A437RS99</accession>
<comment type="caution">
    <text evidence="7">The sequence shown here is derived from an EMBL/GenBank/DDBJ whole genome shotgun (WGS) entry which is preliminary data.</text>
</comment>
<protein>
    <submittedName>
        <fullName evidence="7">CidA/LrgA family protein</fullName>
    </submittedName>
</protein>
<dbReference type="InterPro" id="IPR005538">
    <property type="entry name" value="LrgA/CidA"/>
</dbReference>
<evidence type="ECO:0000256" key="3">
    <source>
        <dbReference type="ARBA" id="ARBA00022692"/>
    </source>
</evidence>
<feature type="transmembrane region" description="Helical" evidence="6">
    <location>
        <begin position="31"/>
        <end position="47"/>
    </location>
</feature>
<feature type="transmembrane region" description="Helical" evidence="6">
    <location>
        <begin position="59"/>
        <end position="81"/>
    </location>
</feature>
<dbReference type="GO" id="GO:0005886">
    <property type="term" value="C:plasma membrane"/>
    <property type="evidence" value="ECO:0007669"/>
    <property type="project" value="UniProtKB-SubCell"/>
</dbReference>
<evidence type="ECO:0000256" key="5">
    <source>
        <dbReference type="ARBA" id="ARBA00023136"/>
    </source>
</evidence>
<dbReference type="OrthoDB" id="385012at2"/>
<evidence type="ECO:0000256" key="1">
    <source>
        <dbReference type="ARBA" id="ARBA00004651"/>
    </source>
</evidence>